<evidence type="ECO:0000259" key="8">
    <source>
        <dbReference type="PROSITE" id="PS50109"/>
    </source>
</evidence>
<dbReference type="InterPro" id="IPR003594">
    <property type="entry name" value="HATPase_dom"/>
</dbReference>
<keyword evidence="7" id="KW-1133">Transmembrane helix</keyword>
<dbReference type="EC" id="2.7.13.3" evidence="2"/>
<evidence type="ECO:0000313" key="9">
    <source>
        <dbReference type="EMBL" id="MBN7800891.1"/>
    </source>
</evidence>
<keyword evidence="3" id="KW-0597">Phosphoprotein</keyword>
<sequence>MKLSKSSTTYFQKTALILVTAIIAGLIFMADLYTGAEVAIASMYAVVILYSWVLPGRYSSIYAALACSVLTVISAFQNPVSDGVPEQLYALNWVISLVVIWTCLTLVFIAKSSFANLEEINRRLAVSSAALLEKVKELDTQKLELSENKRKLEALNADLIVKNRELERFTSIASHDLQEPLRTIGNMTQLISRKYYGSFDDQGKKILEYVTAAATRMTALVKGLLEFSRIGSKRFVQKVNLEELVQNIVLDFEVVIKAAEAKLVIESLPSIQGNPVELRMLFQNLIGNALKFRKEGLQPIVEISAVDRGELVEFCVRDNGIGIDPSDYEKVFFIFQRLNSNEKYEGSGLGLAYCRKIVELHGGKIWIDSTKGMGSSFYFTLKKSYDRET</sequence>
<dbReference type="InterPro" id="IPR036890">
    <property type="entry name" value="HATPase_C_sf"/>
</dbReference>
<name>A0ABS3BNP6_9BACT</name>
<dbReference type="Gene3D" id="1.10.287.130">
    <property type="match status" value="1"/>
</dbReference>
<dbReference type="InterPro" id="IPR003661">
    <property type="entry name" value="HisK_dim/P_dom"/>
</dbReference>
<dbReference type="Pfam" id="PF00512">
    <property type="entry name" value="HisKA"/>
    <property type="match status" value="1"/>
</dbReference>
<keyword evidence="4" id="KW-0808">Transferase</keyword>
<comment type="caution">
    <text evidence="9">The sequence shown here is derived from an EMBL/GenBank/DDBJ whole genome shotgun (WGS) entry which is preliminary data.</text>
</comment>
<evidence type="ECO:0000256" key="6">
    <source>
        <dbReference type="SAM" id="Coils"/>
    </source>
</evidence>
<dbReference type="InterPro" id="IPR036097">
    <property type="entry name" value="HisK_dim/P_sf"/>
</dbReference>
<feature type="domain" description="Histidine kinase" evidence="8">
    <location>
        <begin position="172"/>
        <end position="385"/>
    </location>
</feature>
<dbReference type="SMART" id="SM00387">
    <property type="entry name" value="HATPase_c"/>
    <property type="match status" value="1"/>
</dbReference>
<dbReference type="SUPFAM" id="SSF47384">
    <property type="entry name" value="Homodimeric domain of signal transducing histidine kinase"/>
    <property type="match status" value="1"/>
</dbReference>
<proteinExistence type="predicted"/>
<evidence type="ECO:0000256" key="7">
    <source>
        <dbReference type="SAM" id="Phobius"/>
    </source>
</evidence>
<evidence type="ECO:0000256" key="1">
    <source>
        <dbReference type="ARBA" id="ARBA00000085"/>
    </source>
</evidence>
<keyword evidence="5" id="KW-0418">Kinase</keyword>
<dbReference type="Gene3D" id="3.30.565.10">
    <property type="entry name" value="Histidine kinase-like ATPase, C-terminal domain"/>
    <property type="match status" value="1"/>
</dbReference>
<dbReference type="SUPFAM" id="SSF55874">
    <property type="entry name" value="ATPase domain of HSP90 chaperone/DNA topoisomerase II/histidine kinase"/>
    <property type="match status" value="1"/>
</dbReference>
<comment type="catalytic activity">
    <reaction evidence="1">
        <text>ATP + protein L-histidine = ADP + protein N-phospho-L-histidine.</text>
        <dbReference type="EC" id="2.7.13.3"/>
    </reaction>
</comment>
<dbReference type="SMART" id="SM00388">
    <property type="entry name" value="HisKA"/>
    <property type="match status" value="1"/>
</dbReference>
<dbReference type="InterPro" id="IPR004358">
    <property type="entry name" value="Sig_transdc_His_kin-like_C"/>
</dbReference>
<evidence type="ECO:0000256" key="4">
    <source>
        <dbReference type="ARBA" id="ARBA00022679"/>
    </source>
</evidence>
<dbReference type="RefSeq" id="WP_206568877.1">
    <property type="nucleotide sequence ID" value="NZ_JAFKCW010000002.1"/>
</dbReference>
<feature type="coiled-coil region" evidence="6">
    <location>
        <begin position="128"/>
        <end position="165"/>
    </location>
</feature>
<evidence type="ECO:0000256" key="3">
    <source>
        <dbReference type="ARBA" id="ARBA00022553"/>
    </source>
</evidence>
<dbReference type="PANTHER" id="PTHR42878">
    <property type="entry name" value="TWO-COMPONENT HISTIDINE KINASE"/>
    <property type="match status" value="1"/>
</dbReference>
<dbReference type="EMBL" id="JAFKCW010000002">
    <property type="protein sequence ID" value="MBN7800891.1"/>
    <property type="molecule type" value="Genomic_DNA"/>
</dbReference>
<protein>
    <recommendedName>
        <fullName evidence="2">histidine kinase</fullName>
        <ecNumber evidence="2">2.7.13.3</ecNumber>
    </recommendedName>
</protein>
<feature type="transmembrane region" description="Helical" evidence="7">
    <location>
        <begin position="90"/>
        <end position="110"/>
    </location>
</feature>
<keyword evidence="10" id="KW-1185">Reference proteome</keyword>
<dbReference type="Pfam" id="PF02518">
    <property type="entry name" value="HATPase_c"/>
    <property type="match status" value="1"/>
</dbReference>
<dbReference type="PANTHER" id="PTHR42878:SF15">
    <property type="entry name" value="BACTERIOPHYTOCHROME"/>
    <property type="match status" value="1"/>
</dbReference>
<reference evidence="9 10" key="1">
    <citation type="submission" date="2021-03" db="EMBL/GenBank/DDBJ databases">
        <title>novel species isolated from a fishpond in China.</title>
        <authorList>
            <person name="Lu H."/>
            <person name="Cai Z."/>
        </authorList>
    </citation>
    <scope>NUCLEOTIDE SEQUENCE [LARGE SCALE GENOMIC DNA]</scope>
    <source>
        <strain evidence="9 10">JCM 31546</strain>
    </source>
</reference>
<gene>
    <name evidence="9" type="ORF">J0A67_08470</name>
</gene>
<keyword evidence="7" id="KW-0472">Membrane</keyword>
<evidence type="ECO:0000256" key="2">
    <source>
        <dbReference type="ARBA" id="ARBA00012438"/>
    </source>
</evidence>
<keyword evidence="7" id="KW-0812">Transmembrane</keyword>
<feature type="transmembrane region" description="Helical" evidence="7">
    <location>
        <begin position="36"/>
        <end position="54"/>
    </location>
</feature>
<dbReference type="InterPro" id="IPR050351">
    <property type="entry name" value="BphY/WalK/GraS-like"/>
</dbReference>
<feature type="transmembrane region" description="Helical" evidence="7">
    <location>
        <begin position="12"/>
        <end position="30"/>
    </location>
</feature>
<evidence type="ECO:0000256" key="5">
    <source>
        <dbReference type="ARBA" id="ARBA00022777"/>
    </source>
</evidence>
<organism evidence="9 10">
    <name type="scientific">Algoriphagus aestuariicola</name>
    <dbReference type="NCBI Taxonomy" id="1852016"/>
    <lineage>
        <taxon>Bacteria</taxon>
        <taxon>Pseudomonadati</taxon>
        <taxon>Bacteroidota</taxon>
        <taxon>Cytophagia</taxon>
        <taxon>Cytophagales</taxon>
        <taxon>Cyclobacteriaceae</taxon>
        <taxon>Algoriphagus</taxon>
    </lineage>
</organism>
<dbReference type="InterPro" id="IPR005467">
    <property type="entry name" value="His_kinase_dom"/>
</dbReference>
<keyword evidence="6" id="KW-0175">Coiled coil</keyword>
<dbReference type="PRINTS" id="PR00344">
    <property type="entry name" value="BCTRLSENSOR"/>
</dbReference>
<evidence type="ECO:0000313" key="10">
    <source>
        <dbReference type="Proteomes" id="UP000664698"/>
    </source>
</evidence>
<accession>A0ABS3BNP6</accession>
<feature type="transmembrane region" description="Helical" evidence="7">
    <location>
        <begin position="61"/>
        <end position="78"/>
    </location>
</feature>
<dbReference type="PROSITE" id="PS50109">
    <property type="entry name" value="HIS_KIN"/>
    <property type="match status" value="1"/>
</dbReference>
<dbReference type="Proteomes" id="UP000664698">
    <property type="component" value="Unassembled WGS sequence"/>
</dbReference>
<dbReference type="CDD" id="cd00082">
    <property type="entry name" value="HisKA"/>
    <property type="match status" value="1"/>
</dbReference>